<reference evidence="1" key="2">
    <citation type="submission" date="2020-11" db="EMBL/GenBank/DDBJ databases">
        <authorList>
            <person name="McCartney M.A."/>
            <person name="Auch B."/>
            <person name="Kono T."/>
            <person name="Mallez S."/>
            <person name="Becker A."/>
            <person name="Gohl D.M."/>
            <person name="Silverstein K.A.T."/>
            <person name="Koren S."/>
            <person name="Bechman K.B."/>
            <person name="Herman A."/>
            <person name="Abrahante J.E."/>
            <person name="Garbe J."/>
        </authorList>
    </citation>
    <scope>NUCLEOTIDE SEQUENCE</scope>
    <source>
        <strain evidence="1">Duluth1</strain>
        <tissue evidence="1">Whole animal</tissue>
    </source>
</reference>
<reference evidence="1" key="1">
    <citation type="journal article" date="2019" name="bioRxiv">
        <title>The Genome of the Zebra Mussel, Dreissena polymorpha: A Resource for Invasive Species Research.</title>
        <authorList>
            <person name="McCartney M.A."/>
            <person name="Auch B."/>
            <person name="Kono T."/>
            <person name="Mallez S."/>
            <person name="Zhang Y."/>
            <person name="Obille A."/>
            <person name="Becker A."/>
            <person name="Abrahante J.E."/>
            <person name="Garbe J."/>
            <person name="Badalamenti J.P."/>
            <person name="Herman A."/>
            <person name="Mangelson H."/>
            <person name="Liachko I."/>
            <person name="Sullivan S."/>
            <person name="Sone E.D."/>
            <person name="Koren S."/>
            <person name="Silverstein K.A.T."/>
            <person name="Beckman K.B."/>
            <person name="Gohl D.M."/>
        </authorList>
    </citation>
    <scope>NUCLEOTIDE SEQUENCE</scope>
    <source>
        <strain evidence="1">Duluth1</strain>
        <tissue evidence="1">Whole animal</tissue>
    </source>
</reference>
<gene>
    <name evidence="1" type="ORF">DPMN_179249</name>
</gene>
<protein>
    <submittedName>
        <fullName evidence="1">Uncharacterized protein</fullName>
    </submittedName>
</protein>
<comment type="caution">
    <text evidence="1">The sequence shown here is derived from an EMBL/GenBank/DDBJ whole genome shotgun (WGS) entry which is preliminary data.</text>
</comment>
<proteinExistence type="predicted"/>
<sequence length="79" mass="8677">MFAVLANGIASDLTEQMHMLDLRNAGQNALDPFSHDAAMKTLAFVPLREVPLGEIPRIDTPFKRVAIDIVGPIHPVTDR</sequence>
<dbReference type="EMBL" id="JAIWYP010000009">
    <property type="protein sequence ID" value="KAH3777801.1"/>
    <property type="molecule type" value="Genomic_DNA"/>
</dbReference>
<dbReference type="Proteomes" id="UP000828390">
    <property type="component" value="Unassembled WGS sequence"/>
</dbReference>
<name>A0A9D4IJE5_DREPO</name>
<dbReference type="AlphaFoldDB" id="A0A9D4IJE5"/>
<organism evidence="1 2">
    <name type="scientific">Dreissena polymorpha</name>
    <name type="common">Zebra mussel</name>
    <name type="synonym">Mytilus polymorpha</name>
    <dbReference type="NCBI Taxonomy" id="45954"/>
    <lineage>
        <taxon>Eukaryota</taxon>
        <taxon>Metazoa</taxon>
        <taxon>Spiralia</taxon>
        <taxon>Lophotrochozoa</taxon>
        <taxon>Mollusca</taxon>
        <taxon>Bivalvia</taxon>
        <taxon>Autobranchia</taxon>
        <taxon>Heteroconchia</taxon>
        <taxon>Euheterodonta</taxon>
        <taxon>Imparidentia</taxon>
        <taxon>Neoheterodontei</taxon>
        <taxon>Myida</taxon>
        <taxon>Dreissenoidea</taxon>
        <taxon>Dreissenidae</taxon>
        <taxon>Dreissena</taxon>
    </lineage>
</organism>
<evidence type="ECO:0000313" key="1">
    <source>
        <dbReference type="EMBL" id="KAH3777801.1"/>
    </source>
</evidence>
<accession>A0A9D4IJE5</accession>
<evidence type="ECO:0000313" key="2">
    <source>
        <dbReference type="Proteomes" id="UP000828390"/>
    </source>
</evidence>
<keyword evidence="2" id="KW-1185">Reference proteome</keyword>